<gene>
    <name evidence="6 7" type="primary">rplW</name>
    <name evidence="7" type="ordered locus">STHERM_c04980</name>
</gene>
<dbReference type="RefSeq" id="WP_013313308.1">
    <property type="nucleotide sequence ID" value="NC_014484.1"/>
</dbReference>
<evidence type="ECO:0000256" key="2">
    <source>
        <dbReference type="ARBA" id="ARBA00022730"/>
    </source>
</evidence>
<keyword evidence="2 6" id="KW-0699">rRNA-binding</keyword>
<evidence type="ECO:0000256" key="1">
    <source>
        <dbReference type="ARBA" id="ARBA00006700"/>
    </source>
</evidence>
<dbReference type="Proteomes" id="UP000001296">
    <property type="component" value="Chromosome"/>
</dbReference>
<dbReference type="GO" id="GO:0006412">
    <property type="term" value="P:translation"/>
    <property type="evidence" value="ECO:0007669"/>
    <property type="project" value="UniProtKB-UniRule"/>
</dbReference>
<organism evidence="7 8">
    <name type="scientific">Winmispira thermophila (strain ATCC 49972 / DSM 6192 / RI 19.B1)</name>
    <name type="common">Spirochaeta thermophila</name>
    <dbReference type="NCBI Taxonomy" id="665571"/>
    <lineage>
        <taxon>Bacteria</taxon>
        <taxon>Pseudomonadati</taxon>
        <taxon>Spirochaetota</taxon>
        <taxon>Spirochaetia</taxon>
        <taxon>Winmispirales</taxon>
        <taxon>Winmispiraceae</taxon>
        <taxon>Winmispira</taxon>
    </lineage>
</organism>
<proteinExistence type="inferred from homology"/>
<evidence type="ECO:0000256" key="6">
    <source>
        <dbReference type="HAMAP-Rule" id="MF_01369"/>
    </source>
</evidence>
<dbReference type="GO" id="GO:0005840">
    <property type="term" value="C:ribosome"/>
    <property type="evidence" value="ECO:0007669"/>
    <property type="project" value="UniProtKB-KW"/>
</dbReference>
<evidence type="ECO:0000256" key="5">
    <source>
        <dbReference type="ARBA" id="ARBA00023274"/>
    </source>
</evidence>
<keyword evidence="5 6" id="KW-0687">Ribonucleoprotein</keyword>
<evidence type="ECO:0000313" key="8">
    <source>
        <dbReference type="Proteomes" id="UP000001296"/>
    </source>
</evidence>
<reference key="1">
    <citation type="submission" date="2009-08" db="EMBL/GenBank/DDBJ databases">
        <title>The genome sequence of Spirochaeta thermophila DSM6192.</title>
        <authorList>
            <person name="Angelov A."/>
            <person name="Mientus M."/>
            <person name="Wittenberg S."/>
            <person name="Lehmann R."/>
            <person name="Liesegang H."/>
            <person name="Daniel R."/>
            <person name="Liebl W."/>
        </authorList>
    </citation>
    <scope>NUCLEOTIDE SEQUENCE</scope>
    <source>
        <strain>DSM 6192</strain>
    </source>
</reference>
<sequence length="95" mass="10867">MDPHEVIIAPVLTEKANILREKENKYVFRVDARANKLEIKQAIRELFSVEPVACNVIRVKGKPKRMRRQPGRTSSWKKAVITLPPGQTIDIFESA</sequence>
<dbReference type="GO" id="GO:1990904">
    <property type="term" value="C:ribonucleoprotein complex"/>
    <property type="evidence" value="ECO:0007669"/>
    <property type="project" value="UniProtKB-KW"/>
</dbReference>
<dbReference type="GO" id="GO:0003735">
    <property type="term" value="F:structural constituent of ribosome"/>
    <property type="evidence" value="ECO:0007669"/>
    <property type="project" value="InterPro"/>
</dbReference>
<dbReference type="PANTHER" id="PTHR11620">
    <property type="entry name" value="60S RIBOSOMAL PROTEIN L23A"/>
    <property type="match status" value="1"/>
</dbReference>
<name>E0RQ83_WINT6</name>
<dbReference type="FunFam" id="3.30.70.330:FF:000001">
    <property type="entry name" value="50S ribosomal protein L23"/>
    <property type="match status" value="1"/>
</dbReference>
<comment type="similarity">
    <text evidence="1 6">Belongs to the universal ribosomal protein uL23 family.</text>
</comment>
<comment type="subunit">
    <text evidence="6">Part of the 50S ribosomal subunit. Contacts protein L29, and trigger factor when it is bound to the ribosome.</text>
</comment>
<accession>E0RQ83</accession>
<dbReference type="InterPro" id="IPR012677">
    <property type="entry name" value="Nucleotide-bd_a/b_plait_sf"/>
</dbReference>
<dbReference type="NCBIfam" id="NF004366">
    <property type="entry name" value="PRK05738.3-2"/>
    <property type="match status" value="1"/>
</dbReference>
<dbReference type="NCBIfam" id="NF004359">
    <property type="entry name" value="PRK05738.1-3"/>
    <property type="match status" value="1"/>
</dbReference>
<dbReference type="eggNOG" id="COG0089">
    <property type="taxonomic scope" value="Bacteria"/>
</dbReference>
<dbReference type="InterPro" id="IPR013025">
    <property type="entry name" value="Ribosomal_uL23-like"/>
</dbReference>
<dbReference type="GO" id="GO:0019843">
    <property type="term" value="F:rRNA binding"/>
    <property type="evidence" value="ECO:0007669"/>
    <property type="project" value="UniProtKB-UniRule"/>
</dbReference>
<comment type="function">
    <text evidence="6">One of the early assembly proteins it binds 23S rRNA. One of the proteins that surrounds the polypeptide exit tunnel on the outside of the ribosome. Forms the main docking site for trigger factor binding to the ribosome.</text>
</comment>
<dbReference type="NCBIfam" id="NF004363">
    <property type="entry name" value="PRK05738.2-4"/>
    <property type="match status" value="1"/>
</dbReference>
<evidence type="ECO:0000256" key="4">
    <source>
        <dbReference type="ARBA" id="ARBA00022980"/>
    </source>
</evidence>
<dbReference type="EMBL" id="CP001698">
    <property type="protein sequence ID" value="ADN01467.1"/>
    <property type="molecule type" value="Genomic_DNA"/>
</dbReference>
<keyword evidence="4 6" id="KW-0689">Ribosomal protein</keyword>
<dbReference type="AlphaFoldDB" id="E0RQ83"/>
<keyword evidence="3 6" id="KW-0694">RNA-binding</keyword>
<protein>
    <recommendedName>
        <fullName evidence="6">Large ribosomal subunit protein uL23</fullName>
    </recommendedName>
</protein>
<dbReference type="KEGG" id="sta:STHERM_c04980"/>
<evidence type="ECO:0000256" key="3">
    <source>
        <dbReference type="ARBA" id="ARBA00022884"/>
    </source>
</evidence>
<dbReference type="PaxDb" id="665571-STHERM_c04980"/>
<dbReference type="Gene3D" id="3.30.70.330">
    <property type="match status" value="1"/>
</dbReference>
<dbReference type="HAMAP" id="MF_01369_B">
    <property type="entry name" value="Ribosomal_uL23_B"/>
    <property type="match status" value="1"/>
</dbReference>
<dbReference type="InterPro" id="IPR012678">
    <property type="entry name" value="Ribosomal_uL23/eL15/eS24_sf"/>
</dbReference>
<dbReference type="HOGENOM" id="CLU_037562_3_1_12"/>
<evidence type="ECO:0000313" key="7">
    <source>
        <dbReference type="EMBL" id="ADN01467.1"/>
    </source>
</evidence>
<dbReference type="SUPFAM" id="SSF54189">
    <property type="entry name" value="Ribosomal proteins S24e, L23 and L15e"/>
    <property type="match status" value="1"/>
</dbReference>
<dbReference type="Pfam" id="PF00276">
    <property type="entry name" value="Ribosomal_L23"/>
    <property type="match status" value="1"/>
</dbReference>
<reference evidence="7 8" key="2">
    <citation type="journal article" date="2010" name="J. Bacteriol.">
        <title>Genome sequence of the polysaccharide-degrading, thermophilic anaerobe Spirochaeta thermophila DSM 6192.</title>
        <authorList>
            <person name="Angelov A."/>
            <person name="Liebl S."/>
            <person name="Ballschmiter M."/>
            <person name="Bomeke M."/>
            <person name="Lehmann R."/>
            <person name="Liesegang H."/>
            <person name="Daniel R."/>
            <person name="Liebl W."/>
        </authorList>
    </citation>
    <scope>NUCLEOTIDE SEQUENCE [LARGE SCALE GENOMIC DNA]</scope>
    <source>
        <strain evidence="8">ATCC 49972 / DSM 6192 / RI 19.B1</strain>
    </source>
</reference>